<keyword evidence="1" id="KW-1133">Transmembrane helix</keyword>
<dbReference type="Gene3D" id="3.40.50.150">
    <property type="entry name" value="Vaccinia Virus protein VP39"/>
    <property type="match status" value="1"/>
</dbReference>
<dbReference type="Pfam" id="PF13489">
    <property type="entry name" value="Methyltransf_23"/>
    <property type="match status" value="1"/>
</dbReference>
<protein>
    <recommendedName>
        <fullName evidence="3">S-adenosyl-L-methionine-dependent methyltransferase</fullName>
    </recommendedName>
</protein>
<dbReference type="SUPFAM" id="SSF53335">
    <property type="entry name" value="S-adenosyl-L-methionine-dependent methyltransferases"/>
    <property type="match status" value="1"/>
</dbReference>
<dbReference type="AlphaFoldDB" id="A0A0F7SRD6"/>
<keyword evidence="1" id="KW-0472">Membrane</keyword>
<organism evidence="2">
    <name type="scientific">Phaffia rhodozyma</name>
    <name type="common">Yeast</name>
    <name type="synonym">Xanthophyllomyces dendrorhous</name>
    <dbReference type="NCBI Taxonomy" id="264483"/>
    <lineage>
        <taxon>Eukaryota</taxon>
        <taxon>Fungi</taxon>
        <taxon>Dikarya</taxon>
        <taxon>Basidiomycota</taxon>
        <taxon>Agaricomycotina</taxon>
        <taxon>Tremellomycetes</taxon>
        <taxon>Cystofilobasidiales</taxon>
        <taxon>Mrakiaceae</taxon>
        <taxon>Phaffia</taxon>
    </lineage>
</organism>
<keyword evidence="1" id="KW-0812">Transmembrane</keyword>
<dbReference type="InterPro" id="IPR029063">
    <property type="entry name" value="SAM-dependent_MTases_sf"/>
</dbReference>
<evidence type="ECO:0000256" key="1">
    <source>
        <dbReference type="SAM" id="Phobius"/>
    </source>
</evidence>
<accession>A0A0F7SRD6</accession>
<evidence type="ECO:0008006" key="3">
    <source>
        <dbReference type="Google" id="ProtNLM"/>
    </source>
</evidence>
<sequence length="318" mass="35036">MNISFTRVPHIGLAISLAIAVFIGARFYTDKEPYTFDHVELNRVHPDLPPQTEWLNMGYWAETTSFPEACRALALELLKQADLQPHGHHLEVAYGSGDSLLLVLDPASAYPVQDSLSGLTSLASHAQRATDRIDQARSDGLVNAATKVNIVQADAIWRPASTTVQISDSLAHPLNPERSREIYTSISCLDAAYHFENREQFLEQAFNALRPHGTLALADNLAGSSVGSRHTLDFFLWLLSVPKENIIPPAMLANMMRNQGFVNVEITDITHHVFPGFAKFLKARGGGWWVAGSVVGWWADSGLLEFVIVKAKKPVSTV</sequence>
<reference evidence="2" key="1">
    <citation type="submission" date="2014-08" db="EMBL/GenBank/DDBJ databases">
        <authorList>
            <person name="Sharma Rahul"/>
            <person name="Thines Marco"/>
        </authorList>
    </citation>
    <scope>NUCLEOTIDE SEQUENCE</scope>
</reference>
<evidence type="ECO:0000313" key="2">
    <source>
        <dbReference type="EMBL" id="CED83971.1"/>
    </source>
</evidence>
<feature type="transmembrane region" description="Helical" evidence="1">
    <location>
        <begin position="12"/>
        <end position="29"/>
    </location>
</feature>
<proteinExistence type="predicted"/>
<name>A0A0F7SRD6_PHARH</name>
<dbReference type="EMBL" id="LN483157">
    <property type="protein sequence ID" value="CED83971.1"/>
    <property type="molecule type" value="Genomic_DNA"/>
</dbReference>